<dbReference type="EMBL" id="JABFAB010235401">
    <property type="protein sequence ID" value="MBA0670136.1"/>
    <property type="molecule type" value="Genomic_DNA"/>
</dbReference>
<keyword evidence="2 4" id="KW-0863">Zinc-finger</keyword>
<dbReference type="AlphaFoldDB" id="A0A7J8W527"/>
<dbReference type="Pfam" id="PF04434">
    <property type="entry name" value="SWIM"/>
    <property type="match status" value="1"/>
</dbReference>
<evidence type="ECO:0000313" key="7">
    <source>
        <dbReference type="EMBL" id="MBA0670136.1"/>
    </source>
</evidence>
<keyword evidence="1" id="KW-0479">Metal-binding</keyword>
<keyword evidence="3" id="KW-0862">Zinc</keyword>
<dbReference type="InterPro" id="IPR007527">
    <property type="entry name" value="Znf_SWIM"/>
</dbReference>
<evidence type="ECO:0000256" key="3">
    <source>
        <dbReference type="ARBA" id="ARBA00022833"/>
    </source>
</evidence>
<dbReference type="PANTHER" id="PTHR31973:SF187">
    <property type="entry name" value="MUTATOR TRANSPOSASE MUDRA PROTEIN"/>
    <property type="match status" value="1"/>
</dbReference>
<evidence type="ECO:0000256" key="2">
    <source>
        <dbReference type="ARBA" id="ARBA00022771"/>
    </source>
</evidence>
<reference evidence="7 8" key="1">
    <citation type="journal article" date="2019" name="Genome Biol. Evol.">
        <title>Insights into the evolution of the New World diploid cottons (Gossypium, subgenus Houzingenia) based on genome sequencing.</title>
        <authorList>
            <person name="Grover C.E."/>
            <person name="Arick M.A. 2nd"/>
            <person name="Thrash A."/>
            <person name="Conover J.L."/>
            <person name="Sanders W.S."/>
            <person name="Peterson D.G."/>
            <person name="Frelichowski J.E."/>
            <person name="Scheffler J.A."/>
            <person name="Scheffler B.E."/>
            <person name="Wendel J.F."/>
        </authorList>
    </citation>
    <scope>NUCLEOTIDE SEQUENCE [LARGE SCALE GENOMIC DNA]</scope>
    <source>
        <strain evidence="7">57</strain>
        <tissue evidence="7">Leaf</tissue>
    </source>
</reference>
<dbReference type="Proteomes" id="UP000593573">
    <property type="component" value="Unassembled WGS sequence"/>
</dbReference>
<accession>A0A7J8W527</accession>
<feature type="domain" description="SWIM-type" evidence="6">
    <location>
        <begin position="108"/>
        <end position="140"/>
    </location>
</feature>
<organism evidence="7 8">
    <name type="scientific">Gossypium klotzschianum</name>
    <dbReference type="NCBI Taxonomy" id="34286"/>
    <lineage>
        <taxon>Eukaryota</taxon>
        <taxon>Viridiplantae</taxon>
        <taxon>Streptophyta</taxon>
        <taxon>Embryophyta</taxon>
        <taxon>Tracheophyta</taxon>
        <taxon>Spermatophyta</taxon>
        <taxon>Magnoliopsida</taxon>
        <taxon>eudicotyledons</taxon>
        <taxon>Gunneridae</taxon>
        <taxon>Pentapetalae</taxon>
        <taxon>rosids</taxon>
        <taxon>malvids</taxon>
        <taxon>Malvales</taxon>
        <taxon>Malvaceae</taxon>
        <taxon>Malvoideae</taxon>
        <taxon>Gossypium</taxon>
    </lineage>
</organism>
<dbReference type="PROSITE" id="PS50966">
    <property type="entry name" value="ZF_SWIM"/>
    <property type="match status" value="1"/>
</dbReference>
<feature type="region of interest" description="Disordered" evidence="5">
    <location>
        <begin position="189"/>
        <end position="214"/>
    </location>
</feature>
<evidence type="ECO:0000313" key="8">
    <source>
        <dbReference type="Proteomes" id="UP000593573"/>
    </source>
</evidence>
<proteinExistence type="predicted"/>
<evidence type="ECO:0000256" key="1">
    <source>
        <dbReference type="ARBA" id="ARBA00022723"/>
    </source>
</evidence>
<evidence type="ECO:0000256" key="4">
    <source>
        <dbReference type="PROSITE-ProRule" id="PRU00325"/>
    </source>
</evidence>
<dbReference type="GO" id="GO:0008270">
    <property type="term" value="F:zinc ion binding"/>
    <property type="evidence" value="ECO:0007669"/>
    <property type="project" value="UniProtKB-KW"/>
</dbReference>
<name>A0A7J8W527_9ROSI</name>
<protein>
    <recommendedName>
        <fullName evidence="6">SWIM-type domain-containing protein</fullName>
    </recommendedName>
</protein>
<feature type="non-terminal residue" evidence="7">
    <location>
        <position position="214"/>
    </location>
</feature>
<evidence type="ECO:0000256" key="5">
    <source>
        <dbReference type="SAM" id="MobiDB-lite"/>
    </source>
</evidence>
<comment type="caution">
    <text evidence="7">The sequence shown here is derived from an EMBL/GenBank/DDBJ whole genome shotgun (WGS) entry which is preliminary data.</text>
</comment>
<keyword evidence="8" id="KW-1185">Reference proteome</keyword>
<dbReference type="SMART" id="SM00575">
    <property type="entry name" value="ZnF_PMZ"/>
    <property type="match status" value="1"/>
</dbReference>
<feature type="compositionally biased region" description="Basic and acidic residues" evidence="5">
    <location>
        <begin position="189"/>
        <end position="205"/>
    </location>
</feature>
<sequence length="214" mass="25143">MKKSPKMWTMAFLRTTCKSDIVDNNLCETFNSSIVEARFKSIIRMLEDIRTKMMTVIVQKTKLCNGWKKNYGPLVKAKFDANKKDYVGWQLICNGENGCELRKESYQYTVDLSQRICSCRSWQISGILCSHAYAAIYHLGFQPDEYLHEYYHIDTYKKAYSFPIQPINGPHDWEKIGIQLVLPPIERNMPERPKKNRRMAKDELKKLKHGHLSR</sequence>
<gene>
    <name evidence="7" type="ORF">Goklo_024217</name>
</gene>
<dbReference type="InterPro" id="IPR006564">
    <property type="entry name" value="Znf_PMZ"/>
</dbReference>
<evidence type="ECO:0000259" key="6">
    <source>
        <dbReference type="PROSITE" id="PS50966"/>
    </source>
</evidence>
<dbReference type="OrthoDB" id="1001883at2759"/>
<dbReference type="PANTHER" id="PTHR31973">
    <property type="entry name" value="POLYPROTEIN, PUTATIVE-RELATED"/>
    <property type="match status" value="1"/>
</dbReference>